<dbReference type="VEuPathDB" id="FungiDB:FUN_011937"/>
<organism evidence="1 2">
    <name type="scientific">Rhizophagus irregularis</name>
    <dbReference type="NCBI Taxonomy" id="588596"/>
    <lineage>
        <taxon>Eukaryota</taxon>
        <taxon>Fungi</taxon>
        <taxon>Fungi incertae sedis</taxon>
        <taxon>Mucoromycota</taxon>
        <taxon>Glomeromycotina</taxon>
        <taxon>Glomeromycetes</taxon>
        <taxon>Glomerales</taxon>
        <taxon>Glomeraceae</taxon>
        <taxon>Rhizophagus</taxon>
    </lineage>
</organism>
<accession>A0A2N1NKT7</accession>
<reference evidence="1 2" key="2">
    <citation type="submission" date="2017-10" db="EMBL/GenBank/DDBJ databases">
        <title>Extensive intraspecific genome diversity in a model arbuscular mycorrhizal fungus.</title>
        <authorList>
            <person name="Chen E.C.H."/>
            <person name="Morin E."/>
            <person name="Baudet D."/>
            <person name="Noel J."/>
            <person name="Ndikumana S."/>
            <person name="Charron P."/>
            <person name="St-Onge C."/>
            <person name="Giorgi J."/>
            <person name="Grigoriev I.V."/>
            <person name="Roux C."/>
            <person name="Martin F.M."/>
            <person name="Corradi N."/>
        </authorList>
    </citation>
    <scope>NUCLEOTIDE SEQUENCE [LARGE SCALE GENOMIC DNA]</scope>
    <source>
        <strain evidence="1 2">C2</strain>
    </source>
</reference>
<comment type="caution">
    <text evidence="1">The sequence shown here is derived from an EMBL/GenBank/DDBJ whole genome shotgun (WGS) entry which is preliminary data.</text>
</comment>
<dbReference type="AlphaFoldDB" id="A0A2N1NKT7"/>
<dbReference type="VEuPathDB" id="FungiDB:RhiirA1_387031"/>
<evidence type="ECO:0000313" key="2">
    <source>
        <dbReference type="Proteomes" id="UP000233469"/>
    </source>
</evidence>
<reference evidence="1 2" key="1">
    <citation type="submission" date="2016-04" db="EMBL/GenBank/DDBJ databases">
        <title>Genome analyses suggest a sexual origin of heterokaryosis in a supposedly ancient asexual fungus.</title>
        <authorList>
            <person name="Ropars J."/>
            <person name="Sedzielewska K."/>
            <person name="Noel J."/>
            <person name="Charron P."/>
            <person name="Farinelli L."/>
            <person name="Marton T."/>
            <person name="Kruger M."/>
            <person name="Pelin A."/>
            <person name="Brachmann A."/>
            <person name="Corradi N."/>
        </authorList>
    </citation>
    <scope>NUCLEOTIDE SEQUENCE [LARGE SCALE GENOMIC DNA]</scope>
    <source>
        <strain evidence="1 2">C2</strain>
    </source>
</reference>
<name>A0A2N1NKT7_9GLOM</name>
<dbReference type="Proteomes" id="UP000233469">
    <property type="component" value="Unassembled WGS sequence"/>
</dbReference>
<dbReference type="EMBL" id="LLXL01000301">
    <property type="protein sequence ID" value="PKK74470.1"/>
    <property type="molecule type" value="Genomic_DNA"/>
</dbReference>
<gene>
    <name evidence="1" type="ORF">RhiirC2_846812</name>
</gene>
<proteinExistence type="predicted"/>
<dbReference type="VEuPathDB" id="FungiDB:RhiirFUN_016553"/>
<sequence>MIWKFRHIEKRSRKLDASTKKSSNKKVKKADGKKVLSILKKLINIPDSGSSLEETSESASNFLQLSERIDNAELKMKMHLKIYFNAEGLMSSDKFVQSRPSFLGKYGVLVYVMYLEYVINFPDNRKVLGHKLSLYNSFILLHNFDEPGQVCPDSTIKKIEQ</sequence>
<protein>
    <submittedName>
        <fullName evidence="1">Uncharacterized protein</fullName>
    </submittedName>
</protein>
<evidence type="ECO:0000313" key="1">
    <source>
        <dbReference type="EMBL" id="PKK74470.1"/>
    </source>
</evidence>